<gene>
    <name evidence="1" type="ORF">AYBTSS11_LOCUS10861</name>
</gene>
<reference evidence="1" key="1">
    <citation type="submission" date="2023-10" db="EMBL/GenBank/DDBJ databases">
        <authorList>
            <person name="Domelevo Entfellner J.-B."/>
        </authorList>
    </citation>
    <scope>NUCLEOTIDE SEQUENCE</scope>
</reference>
<dbReference type="GO" id="GO:0030332">
    <property type="term" value="F:cyclin binding"/>
    <property type="evidence" value="ECO:0007669"/>
    <property type="project" value="TreeGrafter"/>
</dbReference>
<dbReference type="Gramene" id="rna-AYBTSS11_LOCUS10861">
    <property type="protein sequence ID" value="CAJ1942485.1"/>
    <property type="gene ID" value="gene-AYBTSS11_LOCUS10861"/>
</dbReference>
<dbReference type="GO" id="GO:0000209">
    <property type="term" value="P:protein polyubiquitination"/>
    <property type="evidence" value="ECO:0007669"/>
    <property type="project" value="TreeGrafter"/>
</dbReference>
<dbReference type="InterPro" id="IPR019193">
    <property type="entry name" value="UBQ-conj_enz_E2-bd_prot"/>
</dbReference>
<protein>
    <submittedName>
        <fullName evidence="1">Uncharacterized protein</fullName>
    </submittedName>
</protein>
<dbReference type="GO" id="GO:0051865">
    <property type="term" value="P:protein autoubiquitination"/>
    <property type="evidence" value="ECO:0007669"/>
    <property type="project" value="TreeGrafter"/>
</dbReference>
<dbReference type="EMBL" id="OY731400">
    <property type="protein sequence ID" value="CAJ1942485.1"/>
    <property type="molecule type" value="Genomic_DNA"/>
</dbReference>
<dbReference type="GO" id="GO:0043161">
    <property type="term" value="P:proteasome-mediated ubiquitin-dependent protein catabolic process"/>
    <property type="evidence" value="ECO:0007669"/>
    <property type="project" value="TreeGrafter"/>
</dbReference>
<dbReference type="PANTHER" id="PTHR31531:SF2">
    <property type="entry name" value="E3 UBIQUITIN-PROTEIN LIGASE E3D"/>
    <property type="match status" value="1"/>
</dbReference>
<evidence type="ECO:0000313" key="2">
    <source>
        <dbReference type="Proteomes" id="UP001189624"/>
    </source>
</evidence>
<sequence>MGDGDGEHGWRYTWEAQSHIPTLRLMLFPNDKTLKSSIQCHDLAVSLHSSHSFLTLTTSSLSVRVPLPAVLLDADSPVTFRALSDHIEVKLLLLLPVDHPILSNLHPSPNPLPDPLILESDVTKLSSAGEVDFYCSTCTFKLTKIPLR</sequence>
<dbReference type="GO" id="GO:0005829">
    <property type="term" value="C:cytosol"/>
    <property type="evidence" value="ECO:0007669"/>
    <property type="project" value="TreeGrafter"/>
</dbReference>
<organism evidence="1 2">
    <name type="scientific">Sphenostylis stenocarpa</name>
    <dbReference type="NCBI Taxonomy" id="92480"/>
    <lineage>
        <taxon>Eukaryota</taxon>
        <taxon>Viridiplantae</taxon>
        <taxon>Streptophyta</taxon>
        <taxon>Embryophyta</taxon>
        <taxon>Tracheophyta</taxon>
        <taxon>Spermatophyta</taxon>
        <taxon>Magnoliopsida</taxon>
        <taxon>eudicotyledons</taxon>
        <taxon>Gunneridae</taxon>
        <taxon>Pentapetalae</taxon>
        <taxon>rosids</taxon>
        <taxon>fabids</taxon>
        <taxon>Fabales</taxon>
        <taxon>Fabaceae</taxon>
        <taxon>Papilionoideae</taxon>
        <taxon>50 kb inversion clade</taxon>
        <taxon>NPAAA clade</taxon>
        <taxon>indigoferoid/millettioid clade</taxon>
        <taxon>Phaseoleae</taxon>
        <taxon>Sphenostylis</taxon>
    </lineage>
</organism>
<dbReference type="GO" id="GO:0005634">
    <property type="term" value="C:nucleus"/>
    <property type="evidence" value="ECO:0007669"/>
    <property type="project" value="TreeGrafter"/>
</dbReference>
<dbReference type="GO" id="GO:0061630">
    <property type="term" value="F:ubiquitin protein ligase activity"/>
    <property type="evidence" value="ECO:0007669"/>
    <property type="project" value="TreeGrafter"/>
</dbReference>
<dbReference type="GO" id="GO:0000151">
    <property type="term" value="C:ubiquitin ligase complex"/>
    <property type="evidence" value="ECO:0007669"/>
    <property type="project" value="TreeGrafter"/>
</dbReference>
<dbReference type="GO" id="GO:0006513">
    <property type="term" value="P:protein monoubiquitination"/>
    <property type="evidence" value="ECO:0007669"/>
    <property type="project" value="TreeGrafter"/>
</dbReference>
<dbReference type="GO" id="GO:0031624">
    <property type="term" value="F:ubiquitin conjugating enzyme binding"/>
    <property type="evidence" value="ECO:0007669"/>
    <property type="project" value="TreeGrafter"/>
</dbReference>
<evidence type="ECO:0000313" key="1">
    <source>
        <dbReference type="EMBL" id="CAJ1942485.1"/>
    </source>
</evidence>
<keyword evidence="2" id="KW-1185">Reference proteome</keyword>
<dbReference type="AlphaFoldDB" id="A0AA86S5L9"/>
<name>A0AA86S5L9_9FABA</name>
<dbReference type="Proteomes" id="UP001189624">
    <property type="component" value="Chromosome 3"/>
</dbReference>
<dbReference type="PANTHER" id="PTHR31531">
    <property type="entry name" value="E3 UBIQUITIN-PROTEIN LIGASE E3D FAMILY MEMBER"/>
    <property type="match status" value="1"/>
</dbReference>
<accession>A0AA86S5L9</accession>
<proteinExistence type="predicted"/>